<evidence type="ECO:0000313" key="2">
    <source>
        <dbReference type="Proteomes" id="UP000295689"/>
    </source>
</evidence>
<protein>
    <recommendedName>
        <fullName evidence="3">Phosphotransferase family enzyme</fullName>
    </recommendedName>
</protein>
<gene>
    <name evidence="1" type="ORF">EV146_114107</name>
</gene>
<accession>A0A4R2B1W3</accession>
<dbReference type="SUPFAM" id="SSF56112">
    <property type="entry name" value="Protein kinase-like (PK-like)"/>
    <property type="match status" value="1"/>
</dbReference>
<dbReference type="PANTHER" id="PTHR21310:SF15">
    <property type="entry name" value="AMINOGLYCOSIDE PHOSPHOTRANSFERASE DOMAIN-CONTAINING PROTEIN"/>
    <property type="match status" value="1"/>
</dbReference>
<name>A0A4R2B1W3_9BACI</name>
<evidence type="ECO:0008006" key="3">
    <source>
        <dbReference type="Google" id="ProtNLM"/>
    </source>
</evidence>
<dbReference type="PANTHER" id="PTHR21310">
    <property type="entry name" value="AMINOGLYCOSIDE PHOSPHOTRANSFERASE-RELATED-RELATED"/>
    <property type="match status" value="1"/>
</dbReference>
<dbReference type="InterPro" id="IPR011009">
    <property type="entry name" value="Kinase-like_dom_sf"/>
</dbReference>
<dbReference type="Proteomes" id="UP000295689">
    <property type="component" value="Unassembled WGS sequence"/>
</dbReference>
<keyword evidence="2" id="KW-1185">Reference proteome</keyword>
<dbReference type="AlphaFoldDB" id="A0A4R2B1W3"/>
<evidence type="ECO:0000313" key="1">
    <source>
        <dbReference type="EMBL" id="TCN20487.1"/>
    </source>
</evidence>
<dbReference type="InterPro" id="IPR051678">
    <property type="entry name" value="AGP_Transferase"/>
</dbReference>
<reference evidence="1 2" key="1">
    <citation type="journal article" date="2015" name="Stand. Genomic Sci.">
        <title>Genomic Encyclopedia of Bacterial and Archaeal Type Strains, Phase III: the genomes of soil and plant-associated and newly described type strains.</title>
        <authorList>
            <person name="Whitman W.B."/>
            <person name="Woyke T."/>
            <person name="Klenk H.P."/>
            <person name="Zhou Y."/>
            <person name="Lilburn T.G."/>
            <person name="Beck B.J."/>
            <person name="De Vos P."/>
            <person name="Vandamme P."/>
            <person name="Eisen J.A."/>
            <person name="Garrity G."/>
            <person name="Hugenholtz P."/>
            <person name="Kyrpides N.C."/>
        </authorList>
    </citation>
    <scope>NUCLEOTIDE SEQUENCE [LARGE SCALE GENOMIC DNA]</scope>
    <source>
        <strain evidence="1 2">CV53</strain>
    </source>
</reference>
<comment type="caution">
    <text evidence="1">The sequence shown here is derived from an EMBL/GenBank/DDBJ whole genome shotgun (WGS) entry which is preliminary data.</text>
</comment>
<sequence>MVKTDKQEAVVRSSRLTGEPDNDFWWGCKKLFGIDPRKVYELEKVNNLLNDITSIPVPKIIDKGDAFSREFIVVDKLNGEVVKTFIGQPSTVLQSLGEGLARIHQYKVSYVGKPSGDFKIRQEEFHQHLIDTMTEMVSRFYDKQLQIKRKLAEINNLVHGLPAPEYSTFVLVDMDPTQFLTNGKIITGLVDTEAYVMAPRELDFIGLEYVLDEKSEQNFKHGYEKVMEIPDLTKCRIPYRYLYRLLGRRFGCGLYFHRECANSGRNGSAWGIFPQ</sequence>
<dbReference type="EMBL" id="SLVV01000014">
    <property type="protein sequence ID" value="TCN20487.1"/>
    <property type="molecule type" value="Genomic_DNA"/>
</dbReference>
<proteinExistence type="predicted"/>
<organism evidence="1 2">
    <name type="scientific">Mesobacillus foraminis</name>
    <dbReference type="NCBI Taxonomy" id="279826"/>
    <lineage>
        <taxon>Bacteria</taxon>
        <taxon>Bacillati</taxon>
        <taxon>Bacillota</taxon>
        <taxon>Bacilli</taxon>
        <taxon>Bacillales</taxon>
        <taxon>Bacillaceae</taxon>
        <taxon>Mesobacillus</taxon>
    </lineage>
</organism>